<evidence type="ECO:0000256" key="1">
    <source>
        <dbReference type="SAM" id="SignalP"/>
    </source>
</evidence>
<keyword evidence="3" id="KW-1185">Reference proteome</keyword>
<sequence length="537" mass="58728">MKKIICILTIAAMAFSSCTKWLDINNNPNVGQEDDPTADQRLAPIISQFVDGYESAGTRAGVITQQLATIYSTSLAAYHLSRWNSTAATSAIAGWPWQSWYVNTAVNLQPMIKAAQKVDAWHYVGVAKVIKAWGFGYMSDYYGMLPYEDFDNPAVLTPKFDDGAYVQTKVLALLDEAIADLQKTQGPAAPALAKGDILHGGSASDWIKTAYALKARFLLHTSKKADFNPQAVLDLLANAPKTADESAIMQYVDESPASTTVQAALQYVNINNNYRPTKLFIDYLTNNYTGAPTGAANMEDPRAAMMIPSATNAAGELVRSEGVDMASDLPKSGPAAGDTRFITLRKSPVAPKPGDKIVSTGSWYTQRGGKGLLLTHAEMRFIEAEMLFRQGKTGEALTAYQAGIRSHMTIMSVPVDSINKFLASTSVVQSAGQLTMSHIMIQKWIALSYSPEAWMDMRRMNFCTDAGGNYNEAAGIYKGFKRPSHVMPEGYPSPTDWPRRCAVPSYEVNYNLQQVLAANPNASNPTYMAEPVWWDKP</sequence>
<evidence type="ECO:0000313" key="3">
    <source>
        <dbReference type="Proteomes" id="UP001485459"/>
    </source>
</evidence>
<dbReference type="RefSeq" id="WP_341837416.1">
    <property type="nucleotide sequence ID" value="NZ_CP149822.1"/>
</dbReference>
<dbReference type="SUPFAM" id="SSF48452">
    <property type="entry name" value="TPR-like"/>
    <property type="match status" value="1"/>
</dbReference>
<gene>
    <name evidence="2" type="ORF">WJU16_05980</name>
</gene>
<accession>A0ABZ2YT77</accession>
<feature type="chain" id="PRO_5047039482" evidence="1">
    <location>
        <begin position="22"/>
        <end position="537"/>
    </location>
</feature>
<organism evidence="2 3">
    <name type="scientific">Chitinophaga pollutisoli</name>
    <dbReference type="NCBI Taxonomy" id="3133966"/>
    <lineage>
        <taxon>Bacteria</taxon>
        <taxon>Pseudomonadati</taxon>
        <taxon>Bacteroidota</taxon>
        <taxon>Chitinophagia</taxon>
        <taxon>Chitinophagales</taxon>
        <taxon>Chitinophagaceae</taxon>
        <taxon>Chitinophaga</taxon>
    </lineage>
</organism>
<dbReference type="PROSITE" id="PS51257">
    <property type="entry name" value="PROKAR_LIPOPROTEIN"/>
    <property type="match status" value="1"/>
</dbReference>
<dbReference type="Gene3D" id="1.25.40.390">
    <property type="match status" value="1"/>
</dbReference>
<feature type="signal peptide" evidence="1">
    <location>
        <begin position="1"/>
        <end position="21"/>
    </location>
</feature>
<evidence type="ECO:0000313" key="2">
    <source>
        <dbReference type="EMBL" id="WZN42582.1"/>
    </source>
</evidence>
<keyword evidence="1" id="KW-0732">Signal</keyword>
<protein>
    <submittedName>
        <fullName evidence="2">SusD/RagB family nutrient-binding outer membrane lipoprotein</fullName>
    </submittedName>
</protein>
<keyword evidence="2" id="KW-0449">Lipoprotein</keyword>
<dbReference type="EMBL" id="CP149822">
    <property type="protein sequence ID" value="WZN42582.1"/>
    <property type="molecule type" value="Genomic_DNA"/>
</dbReference>
<name>A0ABZ2YT77_9BACT</name>
<dbReference type="InterPro" id="IPR011990">
    <property type="entry name" value="TPR-like_helical_dom_sf"/>
</dbReference>
<dbReference type="Proteomes" id="UP001485459">
    <property type="component" value="Chromosome"/>
</dbReference>
<reference evidence="3" key="1">
    <citation type="submission" date="2024-03" db="EMBL/GenBank/DDBJ databases">
        <title>Chitinophaga horti sp. nov., isolated from garden soil.</title>
        <authorList>
            <person name="Lee D.S."/>
            <person name="Han D.M."/>
            <person name="Baek J.H."/>
            <person name="Choi D.G."/>
            <person name="Jeon J.H."/>
            <person name="Jeon C.O."/>
        </authorList>
    </citation>
    <scope>NUCLEOTIDE SEQUENCE [LARGE SCALE GENOMIC DNA]</scope>
    <source>
        <strain evidence="3">GPA1</strain>
    </source>
</reference>
<dbReference type="Pfam" id="PF12771">
    <property type="entry name" value="SusD-like_2"/>
    <property type="match status" value="1"/>
</dbReference>
<dbReference type="InterPro" id="IPR041662">
    <property type="entry name" value="SusD-like_2"/>
</dbReference>
<proteinExistence type="predicted"/>